<dbReference type="AlphaFoldDB" id="A0A926DTN5"/>
<dbReference type="Pfam" id="PF00155">
    <property type="entry name" value="Aminotran_1_2"/>
    <property type="match status" value="1"/>
</dbReference>
<evidence type="ECO:0000313" key="5">
    <source>
        <dbReference type="Proteomes" id="UP000657006"/>
    </source>
</evidence>
<dbReference type="CDD" id="cd00609">
    <property type="entry name" value="AAT_like"/>
    <property type="match status" value="1"/>
</dbReference>
<keyword evidence="2" id="KW-0663">Pyridoxal phosphate</keyword>
<feature type="domain" description="Aminotransferase class I/classII large" evidence="3">
    <location>
        <begin position="17"/>
        <end position="349"/>
    </location>
</feature>
<dbReference type="InterPro" id="IPR004839">
    <property type="entry name" value="Aminotransferase_I/II_large"/>
</dbReference>
<keyword evidence="5" id="KW-1185">Reference proteome</keyword>
<dbReference type="EMBL" id="JACRSQ010000007">
    <property type="protein sequence ID" value="MBC8543164.1"/>
    <property type="molecule type" value="Genomic_DNA"/>
</dbReference>
<protein>
    <submittedName>
        <fullName evidence="4">Aminotransferase class I/II-fold pyridoxal phosphate-dependent enzyme</fullName>
    </submittedName>
</protein>
<reference evidence="4" key="1">
    <citation type="submission" date="2020-08" db="EMBL/GenBank/DDBJ databases">
        <title>Genome public.</title>
        <authorList>
            <person name="Liu C."/>
            <person name="Sun Q."/>
        </authorList>
    </citation>
    <scope>NUCLEOTIDE SEQUENCE</scope>
    <source>
        <strain evidence="4">NSJ-32</strain>
    </source>
</reference>
<gene>
    <name evidence="4" type="ORF">H8730_06375</name>
</gene>
<proteinExistence type="predicted"/>
<evidence type="ECO:0000256" key="1">
    <source>
        <dbReference type="ARBA" id="ARBA00001933"/>
    </source>
</evidence>
<dbReference type="RefSeq" id="WP_177718873.1">
    <property type="nucleotide sequence ID" value="NZ_JACRSQ010000007.1"/>
</dbReference>
<evidence type="ECO:0000256" key="2">
    <source>
        <dbReference type="ARBA" id="ARBA00022898"/>
    </source>
</evidence>
<dbReference type="InterPro" id="IPR015424">
    <property type="entry name" value="PyrdxlP-dep_Trfase"/>
</dbReference>
<dbReference type="Gene3D" id="3.40.640.10">
    <property type="entry name" value="Type I PLP-dependent aspartate aminotransferase-like (Major domain)"/>
    <property type="match status" value="1"/>
</dbReference>
<dbReference type="GO" id="GO:0008483">
    <property type="term" value="F:transaminase activity"/>
    <property type="evidence" value="ECO:0007669"/>
    <property type="project" value="UniProtKB-KW"/>
</dbReference>
<dbReference type="SUPFAM" id="SSF53383">
    <property type="entry name" value="PLP-dependent transferases"/>
    <property type="match status" value="1"/>
</dbReference>
<dbReference type="PANTHER" id="PTHR42885">
    <property type="entry name" value="HISTIDINOL-PHOSPHATE AMINOTRANSFERASE-RELATED"/>
    <property type="match status" value="1"/>
</dbReference>
<evidence type="ECO:0000313" key="4">
    <source>
        <dbReference type="EMBL" id="MBC8543164.1"/>
    </source>
</evidence>
<accession>A0A926DTN5</accession>
<keyword evidence="4" id="KW-0808">Transferase</keyword>
<dbReference type="Proteomes" id="UP000657006">
    <property type="component" value="Unassembled WGS sequence"/>
</dbReference>
<dbReference type="InterPro" id="IPR015421">
    <property type="entry name" value="PyrdxlP-dep_Trfase_major"/>
</dbReference>
<sequence length="356" mass="40361">MNIHGGNIWDFEGPPLLDYSSNINPFGVPDSFQRALLQHMEEFTRYPDLQYREVKRSVRQYLYAGGAEPDVSVILGNGSAEIFYKAMTWSSIMDVVISVPTFNEYARAASFAGKPCTAVPLKEEEEFRPNLSALLPYIKNGTLCLLCNPNNPTGQLLLGSELRPFLDELQRKGAYLMVDECFIEFSRQSLAQSMVEAVPSHPNLMVVRAATKFFGMPGLRLGYGITSNTAWAQELEAQMEPWHINAAAVVASRCIFQDLSYMEKTRRWFETERPTFLSGLLQWDSVHVYPGHACFFLLRAVDTARAEDIYTELLQEGILIRRAEGFENLSARHFRVALKDARSNAHFIRTIQKRGL</sequence>
<name>A0A926DTN5_9FIRM</name>
<comment type="cofactor">
    <cofactor evidence="1">
        <name>pyridoxal 5'-phosphate</name>
        <dbReference type="ChEBI" id="CHEBI:597326"/>
    </cofactor>
</comment>
<dbReference type="GO" id="GO:0030170">
    <property type="term" value="F:pyridoxal phosphate binding"/>
    <property type="evidence" value="ECO:0007669"/>
    <property type="project" value="InterPro"/>
</dbReference>
<dbReference type="InterPro" id="IPR015422">
    <property type="entry name" value="PyrdxlP-dep_Trfase_small"/>
</dbReference>
<keyword evidence="4" id="KW-0032">Aminotransferase</keyword>
<comment type="caution">
    <text evidence="4">The sequence shown here is derived from an EMBL/GenBank/DDBJ whole genome shotgun (WGS) entry which is preliminary data.</text>
</comment>
<dbReference type="Gene3D" id="3.90.1150.10">
    <property type="entry name" value="Aspartate Aminotransferase, domain 1"/>
    <property type="match status" value="1"/>
</dbReference>
<organism evidence="4 5">
    <name type="scientific">Bianquea renquensis</name>
    <dbReference type="NCBI Taxonomy" id="2763661"/>
    <lineage>
        <taxon>Bacteria</taxon>
        <taxon>Bacillati</taxon>
        <taxon>Bacillota</taxon>
        <taxon>Clostridia</taxon>
        <taxon>Eubacteriales</taxon>
        <taxon>Bianqueaceae</taxon>
        <taxon>Bianquea</taxon>
    </lineage>
</organism>
<evidence type="ECO:0000259" key="3">
    <source>
        <dbReference type="Pfam" id="PF00155"/>
    </source>
</evidence>
<dbReference type="PANTHER" id="PTHR42885:SF1">
    <property type="entry name" value="THREONINE-PHOSPHATE DECARBOXYLASE"/>
    <property type="match status" value="1"/>
</dbReference>